<comment type="cofactor">
    <cofactor evidence="1">
        <name>Mg(2+)</name>
        <dbReference type="ChEBI" id="CHEBI:18420"/>
    </cofactor>
</comment>
<dbReference type="GO" id="GO:0003977">
    <property type="term" value="F:UDP-N-acetylglucosamine diphosphorylase activity"/>
    <property type="evidence" value="ECO:0007669"/>
    <property type="project" value="UniProtKB-EC"/>
</dbReference>
<dbReference type="Gene3D" id="2.160.10.10">
    <property type="entry name" value="Hexapeptide repeat proteins"/>
    <property type="match status" value="1"/>
</dbReference>
<evidence type="ECO:0000256" key="6">
    <source>
        <dbReference type="ARBA" id="ARBA00007947"/>
    </source>
</evidence>
<dbReference type="Pfam" id="PF00483">
    <property type="entry name" value="NTP_transferase"/>
    <property type="match status" value="1"/>
</dbReference>
<dbReference type="InterPro" id="IPR005835">
    <property type="entry name" value="NTP_transferase_dom"/>
</dbReference>
<dbReference type="SUPFAM" id="SSF51161">
    <property type="entry name" value="Trimeric LpxA-like enzymes"/>
    <property type="match status" value="1"/>
</dbReference>
<evidence type="ECO:0000256" key="15">
    <source>
        <dbReference type="ARBA" id="ARBA00023315"/>
    </source>
</evidence>
<keyword evidence="8" id="KW-0808">Transferase</keyword>
<keyword evidence="13" id="KW-0573">Peptidoglycan synthesis</keyword>
<protein>
    <recommendedName>
        <fullName evidence="20">Nucleotidyl transferase domain-containing protein</fullName>
    </recommendedName>
</protein>
<dbReference type="GO" id="GO:0008360">
    <property type="term" value="P:regulation of cell shape"/>
    <property type="evidence" value="ECO:0007669"/>
    <property type="project" value="UniProtKB-KW"/>
</dbReference>
<comment type="pathway">
    <text evidence="4">Nucleotide-sugar biosynthesis; UDP-N-acetyl-alpha-D-glucosamine biosynthesis; UDP-N-acetyl-alpha-D-glucosamine from N-acetyl-alpha-D-glucosamine 1-phosphate: step 1/1.</text>
</comment>
<keyword evidence="7" id="KW-0963">Cytoplasm</keyword>
<dbReference type="GO" id="GO:0009252">
    <property type="term" value="P:peptidoglycan biosynthetic process"/>
    <property type="evidence" value="ECO:0007669"/>
    <property type="project" value="UniProtKB-KW"/>
</dbReference>
<evidence type="ECO:0000256" key="1">
    <source>
        <dbReference type="ARBA" id="ARBA00001946"/>
    </source>
</evidence>
<evidence type="ECO:0000256" key="14">
    <source>
        <dbReference type="ARBA" id="ARBA00023268"/>
    </source>
</evidence>
<evidence type="ECO:0000256" key="17">
    <source>
        <dbReference type="ARBA" id="ARBA00048247"/>
    </source>
</evidence>
<dbReference type="SUPFAM" id="SSF53448">
    <property type="entry name" value="Nucleotide-diphospho-sugar transferases"/>
    <property type="match status" value="1"/>
</dbReference>
<dbReference type="InterPro" id="IPR001451">
    <property type="entry name" value="Hexapep"/>
</dbReference>
<evidence type="ECO:0000256" key="5">
    <source>
        <dbReference type="ARBA" id="ARBA00007707"/>
    </source>
</evidence>
<comment type="subcellular location">
    <subcellularLocation>
        <location evidence="2">Cytoplasm</location>
    </subcellularLocation>
</comment>
<dbReference type="AlphaFoldDB" id="A0A7C0ZLD2"/>
<comment type="pathway">
    <text evidence="3">Nucleotide-sugar biosynthesis; UDP-N-acetyl-alpha-D-glucosamine biosynthesis; N-acetyl-alpha-D-glucosamine 1-phosphate from alpha-D-glucosamine 6-phosphate (route II): step 2/2.</text>
</comment>
<dbReference type="PANTHER" id="PTHR43584">
    <property type="entry name" value="NUCLEOTIDYL TRANSFERASE"/>
    <property type="match status" value="1"/>
</dbReference>
<keyword evidence="15" id="KW-0012">Acyltransferase</keyword>
<gene>
    <name evidence="21" type="ORF">ENF18_05985</name>
</gene>
<sequence length="315" mass="35046">MALGVIIMAGGIGKRMKSERVKVLHNLLGKPVLFYVVERAKSLNPDEIVVVYGKKGMEIKGMFSGIRYAYQEVPMGTGDAVMKALGEIEGFEGEIMVLSGDVPLLTEDTLNKLIQHHRNGGYKSTILTFYPPEPGAYGRIVREGDEVMRIVEARDATDEELQIKEVNSGIYVFHSEYLRKGLTMIDNKNAQGEYYLTDVIQKIREMGGKVGGVPADDPFEVSGINTREELSIVEDVLRKRIIKHFQENGVTFHMPDTIYIETGVSIGEDTEIYPFCYIGGNTRIGRGCTIEPFCYLYDAMVKDGERVKAGKGING</sequence>
<organism evidence="21">
    <name type="scientific">candidate division WOR-3 bacterium</name>
    <dbReference type="NCBI Taxonomy" id="2052148"/>
    <lineage>
        <taxon>Bacteria</taxon>
        <taxon>Bacteria division WOR-3</taxon>
    </lineage>
</organism>
<keyword evidence="16" id="KW-0961">Cell wall biogenesis/degradation</keyword>
<evidence type="ECO:0000256" key="2">
    <source>
        <dbReference type="ARBA" id="ARBA00004496"/>
    </source>
</evidence>
<evidence type="ECO:0000256" key="16">
    <source>
        <dbReference type="ARBA" id="ARBA00023316"/>
    </source>
</evidence>
<dbReference type="InterPro" id="IPR011004">
    <property type="entry name" value="Trimer_LpxA-like_sf"/>
</dbReference>
<evidence type="ECO:0000259" key="20">
    <source>
        <dbReference type="Pfam" id="PF00483"/>
    </source>
</evidence>
<evidence type="ECO:0000313" key="21">
    <source>
        <dbReference type="EMBL" id="HDI83324.1"/>
    </source>
</evidence>
<dbReference type="GO" id="GO:0019134">
    <property type="term" value="F:glucosamine-1-phosphate N-acetyltransferase activity"/>
    <property type="evidence" value="ECO:0007669"/>
    <property type="project" value="UniProtKB-EC"/>
</dbReference>
<reference evidence="21" key="1">
    <citation type="journal article" date="2020" name="mSystems">
        <title>Genome- and Community-Level Interaction Insights into Carbon Utilization and Element Cycling Functions of Hydrothermarchaeota in Hydrothermal Sediment.</title>
        <authorList>
            <person name="Zhou Z."/>
            <person name="Liu Y."/>
            <person name="Xu W."/>
            <person name="Pan J."/>
            <person name="Luo Z.H."/>
            <person name="Li M."/>
        </authorList>
    </citation>
    <scope>NUCLEOTIDE SEQUENCE [LARGE SCALE GENOMIC DNA]</scope>
    <source>
        <strain evidence="21">HyVt-102</strain>
    </source>
</reference>
<evidence type="ECO:0000256" key="9">
    <source>
        <dbReference type="ARBA" id="ARBA00022695"/>
    </source>
</evidence>
<keyword evidence="9" id="KW-0548">Nucleotidyltransferase</keyword>
<dbReference type="GO" id="GO:0046872">
    <property type="term" value="F:metal ion binding"/>
    <property type="evidence" value="ECO:0007669"/>
    <property type="project" value="UniProtKB-KW"/>
</dbReference>
<evidence type="ECO:0000256" key="7">
    <source>
        <dbReference type="ARBA" id="ARBA00022490"/>
    </source>
</evidence>
<dbReference type="CDD" id="cd02540">
    <property type="entry name" value="GT2_GlmU_N_bac"/>
    <property type="match status" value="1"/>
</dbReference>
<keyword evidence="10" id="KW-0479">Metal-binding</keyword>
<comment type="catalytic activity">
    <reaction evidence="18">
        <text>N-acetyl-alpha-D-glucosamine 1-phosphate + UTP + H(+) = UDP-N-acetyl-alpha-D-glucosamine + diphosphate</text>
        <dbReference type="Rhea" id="RHEA:13509"/>
        <dbReference type="ChEBI" id="CHEBI:15378"/>
        <dbReference type="ChEBI" id="CHEBI:33019"/>
        <dbReference type="ChEBI" id="CHEBI:46398"/>
        <dbReference type="ChEBI" id="CHEBI:57705"/>
        <dbReference type="ChEBI" id="CHEBI:57776"/>
        <dbReference type="EC" id="2.7.7.23"/>
    </reaction>
</comment>
<dbReference type="GO" id="GO:0005737">
    <property type="term" value="C:cytoplasm"/>
    <property type="evidence" value="ECO:0007669"/>
    <property type="project" value="UniProtKB-SubCell"/>
</dbReference>
<dbReference type="InterPro" id="IPR050065">
    <property type="entry name" value="GlmU-like"/>
</dbReference>
<evidence type="ECO:0000256" key="12">
    <source>
        <dbReference type="ARBA" id="ARBA00022960"/>
    </source>
</evidence>
<name>A0A7C0ZLD2_UNCW3</name>
<dbReference type="PANTHER" id="PTHR43584:SF3">
    <property type="entry name" value="BIFUNCTIONAL PROTEIN GLMU"/>
    <property type="match status" value="1"/>
</dbReference>
<dbReference type="Gene3D" id="3.90.550.10">
    <property type="entry name" value="Spore Coat Polysaccharide Biosynthesis Protein SpsA, Chain A"/>
    <property type="match status" value="1"/>
</dbReference>
<evidence type="ECO:0000256" key="19">
    <source>
        <dbReference type="ARBA" id="ARBA00049628"/>
    </source>
</evidence>
<evidence type="ECO:0000256" key="11">
    <source>
        <dbReference type="ARBA" id="ARBA00022842"/>
    </source>
</evidence>
<evidence type="ECO:0000256" key="13">
    <source>
        <dbReference type="ARBA" id="ARBA00022984"/>
    </source>
</evidence>
<evidence type="ECO:0000256" key="8">
    <source>
        <dbReference type="ARBA" id="ARBA00022679"/>
    </source>
</evidence>
<comment type="function">
    <text evidence="19">Catalyzes the last two sequential reactions in the de novo biosynthetic pathway for UDP-N-acetylglucosamine (UDP-GlcNAc). The C-terminal domain catalyzes the transfer of acetyl group from acetyl coenzyme A to glucosamine-1-phosphate (GlcN-1-P) to produce N-acetylglucosamine-1-phosphate (GlcNAc-1-P), which is converted into UDP-GlcNAc by the transfer of uridine 5-monophosphate (from uridine 5-triphosphate), a reaction catalyzed by the N-terminal domain.</text>
</comment>
<evidence type="ECO:0000256" key="10">
    <source>
        <dbReference type="ARBA" id="ARBA00022723"/>
    </source>
</evidence>
<proteinExistence type="inferred from homology"/>
<keyword evidence="14" id="KW-0511">Multifunctional enzyme</keyword>
<evidence type="ECO:0000256" key="18">
    <source>
        <dbReference type="ARBA" id="ARBA00048493"/>
    </source>
</evidence>
<comment type="similarity">
    <text evidence="6">In the N-terminal section; belongs to the N-acetylglucosamine-1-phosphate uridyltransferase family.</text>
</comment>
<evidence type="ECO:0000256" key="4">
    <source>
        <dbReference type="ARBA" id="ARBA00005208"/>
    </source>
</evidence>
<keyword evidence="12" id="KW-0133">Cell shape</keyword>
<accession>A0A7C0ZLD2</accession>
<feature type="domain" description="Nucleotidyl transferase" evidence="20">
    <location>
        <begin position="6"/>
        <end position="209"/>
    </location>
</feature>
<dbReference type="InterPro" id="IPR029044">
    <property type="entry name" value="Nucleotide-diphossugar_trans"/>
</dbReference>
<dbReference type="EMBL" id="DQWE01000284">
    <property type="protein sequence ID" value="HDI83324.1"/>
    <property type="molecule type" value="Genomic_DNA"/>
</dbReference>
<comment type="caution">
    <text evidence="21">The sequence shown here is derived from an EMBL/GenBank/DDBJ whole genome shotgun (WGS) entry which is preliminary data.</text>
</comment>
<evidence type="ECO:0000256" key="3">
    <source>
        <dbReference type="ARBA" id="ARBA00005166"/>
    </source>
</evidence>
<dbReference type="Pfam" id="PF00132">
    <property type="entry name" value="Hexapep"/>
    <property type="match status" value="1"/>
</dbReference>
<keyword evidence="11" id="KW-0460">Magnesium</keyword>
<dbReference type="GO" id="GO:0071555">
    <property type="term" value="P:cell wall organization"/>
    <property type="evidence" value="ECO:0007669"/>
    <property type="project" value="UniProtKB-KW"/>
</dbReference>
<comment type="catalytic activity">
    <reaction evidence="17">
        <text>alpha-D-glucosamine 1-phosphate + acetyl-CoA = N-acetyl-alpha-D-glucosamine 1-phosphate + CoA + H(+)</text>
        <dbReference type="Rhea" id="RHEA:13725"/>
        <dbReference type="ChEBI" id="CHEBI:15378"/>
        <dbReference type="ChEBI" id="CHEBI:57287"/>
        <dbReference type="ChEBI" id="CHEBI:57288"/>
        <dbReference type="ChEBI" id="CHEBI:57776"/>
        <dbReference type="ChEBI" id="CHEBI:58516"/>
        <dbReference type="EC" id="2.3.1.157"/>
    </reaction>
</comment>
<comment type="similarity">
    <text evidence="5">In the C-terminal section; belongs to the transferase hexapeptide repeat family.</text>
</comment>
<dbReference type="Proteomes" id="UP000885847">
    <property type="component" value="Unassembled WGS sequence"/>
</dbReference>